<name>A0A166QU56_9AGAM</name>
<proteinExistence type="predicted"/>
<accession>A0A166QU56</accession>
<dbReference type="AlphaFoldDB" id="A0A166QU56"/>
<dbReference type="OrthoDB" id="2750929at2759"/>
<reference evidence="1 2" key="1">
    <citation type="journal article" date="2016" name="Mol. Biol. Evol.">
        <title>Comparative Genomics of Early-Diverging Mushroom-Forming Fungi Provides Insights into the Origins of Lignocellulose Decay Capabilities.</title>
        <authorList>
            <person name="Nagy L.G."/>
            <person name="Riley R."/>
            <person name="Tritt A."/>
            <person name="Adam C."/>
            <person name="Daum C."/>
            <person name="Floudas D."/>
            <person name="Sun H."/>
            <person name="Yadav J.S."/>
            <person name="Pangilinan J."/>
            <person name="Larsson K.H."/>
            <person name="Matsuura K."/>
            <person name="Barry K."/>
            <person name="Labutti K."/>
            <person name="Kuo R."/>
            <person name="Ohm R.A."/>
            <person name="Bhattacharya S.S."/>
            <person name="Shirouzu T."/>
            <person name="Yoshinaga Y."/>
            <person name="Martin F.M."/>
            <person name="Grigoriev I.V."/>
            <person name="Hibbett D.S."/>
        </authorList>
    </citation>
    <scope>NUCLEOTIDE SEQUENCE [LARGE SCALE GENOMIC DNA]</scope>
    <source>
        <strain evidence="1 2">CBS 109695</strain>
    </source>
</reference>
<protein>
    <submittedName>
        <fullName evidence="1">Uncharacterized protein</fullName>
    </submittedName>
</protein>
<dbReference type="Proteomes" id="UP000076532">
    <property type="component" value="Unassembled WGS sequence"/>
</dbReference>
<dbReference type="EMBL" id="KV417508">
    <property type="protein sequence ID" value="KZP27542.1"/>
    <property type="molecule type" value="Genomic_DNA"/>
</dbReference>
<evidence type="ECO:0000313" key="1">
    <source>
        <dbReference type="EMBL" id="KZP27542.1"/>
    </source>
</evidence>
<evidence type="ECO:0000313" key="2">
    <source>
        <dbReference type="Proteomes" id="UP000076532"/>
    </source>
</evidence>
<keyword evidence="2" id="KW-1185">Reference proteome</keyword>
<gene>
    <name evidence="1" type="ORF">FIBSPDRAFT_948469</name>
</gene>
<sequence length="377" mass="41861">MLWGLALKHGLFGGPLPPARPLGKRSIQTVAPLPPARPRRKPIIQTVPPLANLGVKSNQLFINRSLQSFVRPRRKPSIQTVDHSRLRPSDYLNLAGLRNCTILTQNSNFRLTYSAIGPDPIPFPPSARGFLYLFAPSEEPQITWQIRFRVTDNDSPESFKSGSDLLSPSQTPWFISLVALKSHHDSLFALRELLVHDGLEMEYLASKSTAGHGPISQPMIYSLGQVFHIEFVRPELRLGAGHGEGSGQECKITSPFCIRTRLKQDDYLATTHHPYAGSALCCFGAHSSPTSTQPNTLALRIMKIITPVSTIEPEFTYRTPMPQEGELAMRYTRTQKGVGTGLARTLDPQPWTLTTGIRAHPIVQAILRGKTVPWTVR</sequence>
<organism evidence="1 2">
    <name type="scientific">Athelia psychrophila</name>
    <dbReference type="NCBI Taxonomy" id="1759441"/>
    <lineage>
        <taxon>Eukaryota</taxon>
        <taxon>Fungi</taxon>
        <taxon>Dikarya</taxon>
        <taxon>Basidiomycota</taxon>
        <taxon>Agaricomycotina</taxon>
        <taxon>Agaricomycetes</taxon>
        <taxon>Agaricomycetidae</taxon>
        <taxon>Atheliales</taxon>
        <taxon>Atheliaceae</taxon>
        <taxon>Athelia</taxon>
    </lineage>
</organism>